<sequence length="173" mass="18798">MEALCEVSGFTWDNEVGCEGVDDEIWEKYVKAHVEAAPFCSNGWPWFDDMHILCCGTIARGQSACCVTHESQPPADANGTTPPRKRKWVEDDIPAKDDDCNESFGNTDVAPPGSQSFSSANSTFSSSRSRSTPTSTADRHTGSAAPTFPNAKKPHCRRCFIALQKLLTPPDVG</sequence>
<evidence type="ECO:0000313" key="2">
    <source>
        <dbReference type="EMBL" id="KAF9521050.1"/>
    </source>
</evidence>
<dbReference type="PANTHER" id="PTHR46929:SF3">
    <property type="entry name" value="MYB_SANT-LIKE DOMAIN-CONTAINING PROTEIN"/>
    <property type="match status" value="1"/>
</dbReference>
<feature type="compositionally biased region" description="Low complexity" evidence="1">
    <location>
        <begin position="114"/>
        <end position="136"/>
    </location>
</feature>
<name>A0A9P6E2S2_9AGAM</name>
<dbReference type="PANTHER" id="PTHR46929">
    <property type="entry name" value="EXPRESSED PROTEIN"/>
    <property type="match status" value="1"/>
</dbReference>
<evidence type="ECO:0000313" key="3">
    <source>
        <dbReference type="Proteomes" id="UP000886523"/>
    </source>
</evidence>
<proteinExistence type="predicted"/>
<dbReference type="Proteomes" id="UP000886523">
    <property type="component" value="Unassembled WGS sequence"/>
</dbReference>
<feature type="region of interest" description="Disordered" evidence="1">
    <location>
        <begin position="94"/>
        <end position="152"/>
    </location>
</feature>
<organism evidence="2 3">
    <name type="scientific">Hydnum rufescens UP504</name>
    <dbReference type="NCBI Taxonomy" id="1448309"/>
    <lineage>
        <taxon>Eukaryota</taxon>
        <taxon>Fungi</taxon>
        <taxon>Dikarya</taxon>
        <taxon>Basidiomycota</taxon>
        <taxon>Agaricomycotina</taxon>
        <taxon>Agaricomycetes</taxon>
        <taxon>Cantharellales</taxon>
        <taxon>Hydnaceae</taxon>
        <taxon>Hydnum</taxon>
    </lineage>
</organism>
<gene>
    <name evidence="2" type="ORF">BS47DRAFT_1404067</name>
</gene>
<reference evidence="2" key="1">
    <citation type="journal article" date="2020" name="Nat. Commun.">
        <title>Large-scale genome sequencing of mycorrhizal fungi provides insights into the early evolution of symbiotic traits.</title>
        <authorList>
            <person name="Miyauchi S."/>
            <person name="Kiss E."/>
            <person name="Kuo A."/>
            <person name="Drula E."/>
            <person name="Kohler A."/>
            <person name="Sanchez-Garcia M."/>
            <person name="Morin E."/>
            <person name="Andreopoulos B."/>
            <person name="Barry K.W."/>
            <person name="Bonito G."/>
            <person name="Buee M."/>
            <person name="Carver A."/>
            <person name="Chen C."/>
            <person name="Cichocki N."/>
            <person name="Clum A."/>
            <person name="Culley D."/>
            <person name="Crous P.W."/>
            <person name="Fauchery L."/>
            <person name="Girlanda M."/>
            <person name="Hayes R.D."/>
            <person name="Keri Z."/>
            <person name="LaButti K."/>
            <person name="Lipzen A."/>
            <person name="Lombard V."/>
            <person name="Magnuson J."/>
            <person name="Maillard F."/>
            <person name="Murat C."/>
            <person name="Nolan M."/>
            <person name="Ohm R.A."/>
            <person name="Pangilinan J."/>
            <person name="Pereira M.F."/>
            <person name="Perotto S."/>
            <person name="Peter M."/>
            <person name="Pfister S."/>
            <person name="Riley R."/>
            <person name="Sitrit Y."/>
            <person name="Stielow J.B."/>
            <person name="Szollosi G."/>
            <person name="Zifcakova L."/>
            <person name="Stursova M."/>
            <person name="Spatafora J.W."/>
            <person name="Tedersoo L."/>
            <person name="Vaario L.M."/>
            <person name="Yamada A."/>
            <person name="Yan M."/>
            <person name="Wang P."/>
            <person name="Xu J."/>
            <person name="Bruns T."/>
            <person name="Baldrian P."/>
            <person name="Vilgalys R."/>
            <person name="Dunand C."/>
            <person name="Henrissat B."/>
            <person name="Grigoriev I.V."/>
            <person name="Hibbett D."/>
            <person name="Nagy L.G."/>
            <person name="Martin F.M."/>
        </authorList>
    </citation>
    <scope>NUCLEOTIDE SEQUENCE</scope>
    <source>
        <strain evidence="2">UP504</strain>
    </source>
</reference>
<comment type="caution">
    <text evidence="2">The sequence shown here is derived from an EMBL/GenBank/DDBJ whole genome shotgun (WGS) entry which is preliminary data.</text>
</comment>
<accession>A0A9P6E2S2</accession>
<dbReference type="AlphaFoldDB" id="A0A9P6E2S2"/>
<protein>
    <submittedName>
        <fullName evidence="2">Uncharacterized protein</fullName>
    </submittedName>
</protein>
<dbReference type="EMBL" id="MU128909">
    <property type="protein sequence ID" value="KAF9521050.1"/>
    <property type="molecule type" value="Genomic_DNA"/>
</dbReference>
<keyword evidence="3" id="KW-1185">Reference proteome</keyword>
<evidence type="ECO:0000256" key="1">
    <source>
        <dbReference type="SAM" id="MobiDB-lite"/>
    </source>
</evidence>